<reference evidence="1" key="2">
    <citation type="journal article" date="2015" name="Fish Shellfish Immunol.">
        <title>Early steps in the European eel (Anguilla anguilla)-Vibrio vulnificus interaction in the gills: Role of the RtxA13 toxin.</title>
        <authorList>
            <person name="Callol A."/>
            <person name="Pajuelo D."/>
            <person name="Ebbesson L."/>
            <person name="Teles M."/>
            <person name="MacKenzie S."/>
            <person name="Amaro C."/>
        </authorList>
    </citation>
    <scope>NUCLEOTIDE SEQUENCE</scope>
</reference>
<proteinExistence type="predicted"/>
<evidence type="ECO:0000313" key="1">
    <source>
        <dbReference type="EMBL" id="JAH87128.1"/>
    </source>
</evidence>
<dbReference type="EMBL" id="GBXM01021449">
    <property type="protein sequence ID" value="JAH87128.1"/>
    <property type="molecule type" value="Transcribed_RNA"/>
</dbReference>
<organism evidence="1">
    <name type="scientific">Anguilla anguilla</name>
    <name type="common">European freshwater eel</name>
    <name type="synonym">Muraena anguilla</name>
    <dbReference type="NCBI Taxonomy" id="7936"/>
    <lineage>
        <taxon>Eukaryota</taxon>
        <taxon>Metazoa</taxon>
        <taxon>Chordata</taxon>
        <taxon>Craniata</taxon>
        <taxon>Vertebrata</taxon>
        <taxon>Euteleostomi</taxon>
        <taxon>Actinopterygii</taxon>
        <taxon>Neopterygii</taxon>
        <taxon>Teleostei</taxon>
        <taxon>Anguilliformes</taxon>
        <taxon>Anguillidae</taxon>
        <taxon>Anguilla</taxon>
    </lineage>
</organism>
<sequence>MFVPSSFGGMSTGSHRVKSTLPVVRNSMVQWSEPAFPK</sequence>
<reference evidence="1" key="1">
    <citation type="submission" date="2014-11" db="EMBL/GenBank/DDBJ databases">
        <authorList>
            <person name="Amaro Gonzalez C."/>
        </authorList>
    </citation>
    <scope>NUCLEOTIDE SEQUENCE</scope>
</reference>
<protein>
    <submittedName>
        <fullName evidence="1">Uncharacterized protein</fullName>
    </submittedName>
</protein>
<dbReference type="AlphaFoldDB" id="A0A0E9WCB6"/>
<name>A0A0E9WCB6_ANGAN</name>
<accession>A0A0E9WCB6</accession>